<dbReference type="PROSITE" id="PS00211">
    <property type="entry name" value="ABC_TRANSPORTER_1"/>
    <property type="match status" value="1"/>
</dbReference>
<dbReference type="InterPro" id="IPR003593">
    <property type="entry name" value="AAA+_ATPase"/>
</dbReference>
<dbReference type="OrthoDB" id="9806127at2"/>
<evidence type="ECO:0000256" key="6">
    <source>
        <dbReference type="ARBA" id="ARBA00022840"/>
    </source>
</evidence>
<dbReference type="STRING" id="1072256.CUTER_10050"/>
<evidence type="ECO:0000313" key="13">
    <source>
        <dbReference type="Proteomes" id="UP000035548"/>
    </source>
</evidence>
<dbReference type="SMART" id="SM00382">
    <property type="entry name" value="AAA"/>
    <property type="match status" value="1"/>
</dbReference>
<keyword evidence="7 9" id="KW-1133">Transmembrane helix</keyword>
<dbReference type="InterPro" id="IPR003439">
    <property type="entry name" value="ABC_transporter-like_ATP-bd"/>
</dbReference>
<dbReference type="PANTHER" id="PTHR43394">
    <property type="entry name" value="ATP-DEPENDENT PERMEASE MDL1, MITOCHONDRIAL"/>
    <property type="match status" value="1"/>
</dbReference>
<reference evidence="12 13" key="1">
    <citation type="journal article" date="2015" name="Genome Announc.">
        <title>Virulence Factor Genes Detected in the Complete Genome Sequence of Corynebacterium uterequi DSM 45634, Isolated from the Uterus of a Maiden Mare.</title>
        <authorList>
            <person name="Ruckert C."/>
            <person name="Kriete M."/>
            <person name="Jaenicke S."/>
            <person name="Winkler A."/>
            <person name="Tauch A."/>
        </authorList>
    </citation>
    <scope>NUCLEOTIDE SEQUENCE [LARGE SCALE GENOMIC DNA]</scope>
    <source>
        <strain evidence="12 13">DSM 45634</strain>
    </source>
</reference>
<keyword evidence="6" id="KW-0067">ATP-binding</keyword>
<feature type="transmembrane region" description="Helical" evidence="9">
    <location>
        <begin position="12"/>
        <end position="35"/>
    </location>
</feature>
<dbReference type="GO" id="GO:0016887">
    <property type="term" value="F:ATP hydrolysis activity"/>
    <property type="evidence" value="ECO:0007669"/>
    <property type="project" value="InterPro"/>
</dbReference>
<feature type="transmembrane region" description="Helical" evidence="9">
    <location>
        <begin position="158"/>
        <end position="181"/>
    </location>
</feature>
<dbReference type="AlphaFoldDB" id="A0A0G3HJ45"/>
<evidence type="ECO:0000256" key="7">
    <source>
        <dbReference type="ARBA" id="ARBA00022989"/>
    </source>
</evidence>
<organism evidence="12 13">
    <name type="scientific">Corynebacterium uterequi</name>
    <dbReference type="NCBI Taxonomy" id="1072256"/>
    <lineage>
        <taxon>Bacteria</taxon>
        <taxon>Bacillati</taxon>
        <taxon>Actinomycetota</taxon>
        <taxon>Actinomycetes</taxon>
        <taxon>Mycobacteriales</taxon>
        <taxon>Corynebacteriaceae</taxon>
        <taxon>Corynebacterium</taxon>
    </lineage>
</organism>
<dbReference type="PANTHER" id="PTHR43394:SF1">
    <property type="entry name" value="ATP-BINDING CASSETTE SUB-FAMILY B MEMBER 10, MITOCHONDRIAL"/>
    <property type="match status" value="1"/>
</dbReference>
<feature type="transmembrane region" description="Helical" evidence="9">
    <location>
        <begin position="281"/>
        <end position="299"/>
    </location>
</feature>
<evidence type="ECO:0000259" key="11">
    <source>
        <dbReference type="PROSITE" id="PS50929"/>
    </source>
</evidence>
<sequence length="581" mass="61498">MALLRLLSRFGRPFSAAIVAVIVLNLVSTLAILYLPSLNARIIDEGVVTGDIGLIWRLGGVMVAVAFVQVFAAAVAIWLAARVAMGTGRAIRSAVFRRVISLPVEDVSAFGTPTLITRGTNDVQQVQMVFLVLLSFMVAAPITMIGGVTMAFREDPGLSPLIVVSVVVLTLTVGLLCAPLVNMFARFQTQVDALNGVLREQIAGIRVVRAFAREDHEAARFDVANRDITTLSLNIGKLFVLLFPALMFILNAATAAVVWFGGLRVGAGEVEVGALTAFLQYLLQILSAVMTAAFVVVMLPRALVCARRIAELLDASPSRIDAPVDTAPGSAPDNSAALELEGVSFAYPGAQEPVVAEVSISARPGEVIAVIGATGSGKSTLLSLIPRLLAPTEGRVLLGGVDAATLSRAELSKRVRMVPQKAFLFSGTVASNLRLADPEATDEQLWEALRVAQAADFVAAHELGLAMPISQGGTNVSGGQRQRLCIARALVGRASVYLFDDSFSALDMATDARLRKALRPRLAAATTVMVAQRVSTIAHADRIYVIDAGRIVAHGSHAELMASSRTYQDIVNSQITDGGQE</sequence>
<dbReference type="KEGG" id="cut:CUTER_10050"/>
<evidence type="ECO:0000256" key="4">
    <source>
        <dbReference type="ARBA" id="ARBA00022692"/>
    </source>
</evidence>
<name>A0A0G3HJ45_9CORY</name>
<dbReference type="Pfam" id="PF00664">
    <property type="entry name" value="ABC_membrane"/>
    <property type="match status" value="1"/>
</dbReference>
<dbReference type="PATRIC" id="fig|1072256.5.peg.1980"/>
<dbReference type="InterPro" id="IPR036640">
    <property type="entry name" value="ABC1_TM_sf"/>
</dbReference>
<dbReference type="EMBL" id="CP011546">
    <property type="protein sequence ID" value="AKK11978.1"/>
    <property type="molecule type" value="Genomic_DNA"/>
</dbReference>
<evidence type="ECO:0000256" key="2">
    <source>
        <dbReference type="ARBA" id="ARBA00022448"/>
    </source>
</evidence>
<reference evidence="13" key="2">
    <citation type="submission" date="2015-05" db="EMBL/GenBank/DDBJ databases">
        <title>Complete genome sequence of Corynebacterium uterequi DSM 45634, isolated from the uterus of a maiden mare.</title>
        <authorList>
            <person name="Ruckert C."/>
            <person name="Albersmeier A."/>
            <person name="Winkler A."/>
            <person name="Tauch A."/>
        </authorList>
    </citation>
    <scope>NUCLEOTIDE SEQUENCE [LARGE SCALE GENOMIC DNA]</scope>
    <source>
        <strain evidence="13">DSM 45634</strain>
    </source>
</reference>
<dbReference type="InterPro" id="IPR017871">
    <property type="entry name" value="ABC_transporter-like_CS"/>
</dbReference>
<evidence type="ECO:0000259" key="10">
    <source>
        <dbReference type="PROSITE" id="PS50893"/>
    </source>
</evidence>
<dbReference type="InterPro" id="IPR027417">
    <property type="entry name" value="P-loop_NTPase"/>
</dbReference>
<keyword evidence="8 9" id="KW-0472">Membrane</keyword>
<keyword evidence="13" id="KW-1185">Reference proteome</keyword>
<accession>A0A0G3HJ45</accession>
<feature type="domain" description="ABC transporter" evidence="10">
    <location>
        <begin position="338"/>
        <end position="573"/>
    </location>
</feature>
<dbReference type="InterPro" id="IPR011527">
    <property type="entry name" value="ABC1_TM_dom"/>
</dbReference>
<dbReference type="FunFam" id="3.40.50.300:FF:000854">
    <property type="entry name" value="Multidrug ABC transporter ATP-binding protein"/>
    <property type="match status" value="1"/>
</dbReference>
<dbReference type="GO" id="GO:0005886">
    <property type="term" value="C:plasma membrane"/>
    <property type="evidence" value="ECO:0007669"/>
    <property type="project" value="UniProtKB-SubCell"/>
</dbReference>
<dbReference type="Pfam" id="PF00005">
    <property type="entry name" value="ABC_tran"/>
    <property type="match status" value="1"/>
</dbReference>
<dbReference type="InterPro" id="IPR039421">
    <property type="entry name" value="Type_1_exporter"/>
</dbReference>
<protein>
    <submittedName>
        <fullName evidence="12">ABC-type multidrug transport system, ATPase and permease component</fullName>
    </submittedName>
</protein>
<evidence type="ECO:0000256" key="3">
    <source>
        <dbReference type="ARBA" id="ARBA00022475"/>
    </source>
</evidence>
<keyword evidence="2" id="KW-0813">Transport</keyword>
<evidence type="ECO:0000256" key="1">
    <source>
        <dbReference type="ARBA" id="ARBA00004651"/>
    </source>
</evidence>
<dbReference type="GO" id="GO:0005524">
    <property type="term" value="F:ATP binding"/>
    <property type="evidence" value="ECO:0007669"/>
    <property type="project" value="UniProtKB-KW"/>
</dbReference>
<evidence type="ECO:0000256" key="9">
    <source>
        <dbReference type="SAM" id="Phobius"/>
    </source>
</evidence>
<feature type="domain" description="ABC transmembrane type-1" evidence="11">
    <location>
        <begin position="19"/>
        <end position="301"/>
    </location>
</feature>
<comment type="subcellular location">
    <subcellularLocation>
        <location evidence="1">Cell membrane</location>
        <topology evidence="1">Multi-pass membrane protein</topology>
    </subcellularLocation>
</comment>
<dbReference type="Gene3D" id="1.20.1560.10">
    <property type="entry name" value="ABC transporter type 1, transmembrane domain"/>
    <property type="match status" value="1"/>
</dbReference>
<dbReference type="PROSITE" id="PS50929">
    <property type="entry name" value="ABC_TM1F"/>
    <property type="match status" value="1"/>
</dbReference>
<dbReference type="Proteomes" id="UP000035548">
    <property type="component" value="Chromosome"/>
</dbReference>
<dbReference type="GO" id="GO:0015421">
    <property type="term" value="F:ABC-type oligopeptide transporter activity"/>
    <property type="evidence" value="ECO:0007669"/>
    <property type="project" value="TreeGrafter"/>
</dbReference>
<evidence type="ECO:0000256" key="5">
    <source>
        <dbReference type="ARBA" id="ARBA00022741"/>
    </source>
</evidence>
<keyword evidence="5" id="KW-0547">Nucleotide-binding</keyword>
<gene>
    <name evidence="12" type="ORF">CUTER_10050</name>
</gene>
<evidence type="ECO:0000256" key="8">
    <source>
        <dbReference type="ARBA" id="ARBA00023136"/>
    </source>
</evidence>
<feature type="transmembrane region" description="Helical" evidence="9">
    <location>
        <begin position="55"/>
        <end position="81"/>
    </location>
</feature>
<keyword evidence="3" id="KW-1003">Cell membrane</keyword>
<dbReference type="SUPFAM" id="SSF52540">
    <property type="entry name" value="P-loop containing nucleoside triphosphate hydrolases"/>
    <property type="match status" value="1"/>
</dbReference>
<dbReference type="RefSeq" id="WP_047260278.1">
    <property type="nucleotide sequence ID" value="NZ_CP011546.1"/>
</dbReference>
<dbReference type="SUPFAM" id="SSF90123">
    <property type="entry name" value="ABC transporter transmembrane region"/>
    <property type="match status" value="1"/>
</dbReference>
<evidence type="ECO:0000313" key="12">
    <source>
        <dbReference type="EMBL" id="AKK11978.1"/>
    </source>
</evidence>
<dbReference type="PROSITE" id="PS50893">
    <property type="entry name" value="ABC_TRANSPORTER_2"/>
    <property type="match status" value="1"/>
</dbReference>
<dbReference type="CDD" id="cd18548">
    <property type="entry name" value="ABC_6TM_Tm287_like"/>
    <property type="match status" value="1"/>
</dbReference>
<proteinExistence type="predicted"/>
<feature type="transmembrane region" description="Helical" evidence="9">
    <location>
        <begin position="238"/>
        <end position="261"/>
    </location>
</feature>
<feature type="transmembrane region" description="Helical" evidence="9">
    <location>
        <begin position="128"/>
        <end position="152"/>
    </location>
</feature>
<keyword evidence="4 9" id="KW-0812">Transmembrane</keyword>
<dbReference type="Gene3D" id="3.40.50.300">
    <property type="entry name" value="P-loop containing nucleotide triphosphate hydrolases"/>
    <property type="match status" value="1"/>
</dbReference>